<dbReference type="PROSITE" id="PS50878">
    <property type="entry name" value="RT_POL"/>
    <property type="match status" value="1"/>
</dbReference>
<dbReference type="CDD" id="cd01650">
    <property type="entry name" value="RT_nLTR_like"/>
    <property type="match status" value="1"/>
</dbReference>
<evidence type="ECO:0000313" key="2">
    <source>
        <dbReference type="Ensembl" id="ENSLLEP00000007684.1"/>
    </source>
</evidence>
<proteinExistence type="predicted"/>
<reference evidence="2" key="2">
    <citation type="submission" date="2025-09" db="UniProtKB">
        <authorList>
            <consortium name="Ensembl"/>
        </authorList>
    </citation>
    <scope>IDENTIFICATION</scope>
</reference>
<dbReference type="SUPFAM" id="SSF56672">
    <property type="entry name" value="DNA/RNA polymerases"/>
    <property type="match status" value="1"/>
</dbReference>
<dbReference type="Pfam" id="PF00078">
    <property type="entry name" value="RVT_1"/>
    <property type="match status" value="1"/>
</dbReference>
<keyword evidence="3" id="KW-1185">Reference proteome</keyword>
<dbReference type="InterPro" id="IPR043502">
    <property type="entry name" value="DNA/RNA_pol_sf"/>
</dbReference>
<evidence type="ECO:0000313" key="3">
    <source>
        <dbReference type="Proteomes" id="UP000694569"/>
    </source>
</evidence>
<dbReference type="AlphaFoldDB" id="A0A8C5M0C7"/>
<dbReference type="PANTHER" id="PTHR31635:SF196">
    <property type="entry name" value="REVERSE TRANSCRIPTASE DOMAIN-CONTAINING PROTEIN-RELATED"/>
    <property type="match status" value="1"/>
</dbReference>
<dbReference type="Ensembl" id="ENSLLET00000007998.1">
    <property type="protein sequence ID" value="ENSLLEP00000007684.1"/>
    <property type="gene ID" value="ENSLLEG00000004884.1"/>
</dbReference>
<sequence>MIWTRRFYFERGNKMDTPLARKLRPRPYSAPICKLRSREGALVTSPSAISDLLTSYYRDLYNHSPSHTTDNQPLCNDIKDFLSSLSLPTVEGKQAQTLVAPFSAEELSEVIKGMKPHKAPGPDGFTMAYYKKFSAILAPRMLPLFNALLTDGHFTPESLSASIVLIPKPDRDPLLPENYRPISLLNTDVKIFAKLLSNRLDLLLPRLIHPDQVGFIPGRQAFDNTRRAIDLLWHASSSHTPSLFLSLDAEKAFDRVEWPYLFLVLEHFGFPEKFIAAVRSLYASPTASIVLPHAPPTPFQICNGTRQGCPLSPALFALILEPLLQAIRQSDGVRGLRVGDQAYTVSAYADDILLSLTDPTGSLESVSSLLARFSHLSGYKINMSKSEALAISVTETESACLAAEHRFRIQRSRLKYLGIYLTTRTETLYGANYTPLLRTLQQDLDRWSRHMISWLGRIHCVKMNLLPRMLYLFQTLPIPLVGEDLQRMQRHIDDFVWGGGRRRIGRQTLYRPRDRGGLGLPCLRSYYYASQLAQIVAWHCPTTERRWVELEHSIALPLKLDLWIWLSRPHRPLLRTACPAITNSLTIWTKIALKCDLTCYPSPLTPLCHNREFAPGLQPAIFSSLTAKGLHRICHLFPRGTLLQYQDLQEGAHLPPASFFRFLQLRDFALRPHIKQAALTKLTSFESTCLRGRYTKGLISSLYQQITCTLDWAELPYIRAWHADLQEQLEGDSWLDIWEASRKISVCTNIQEQAVKLLMRWYTTPAQLARIKKTPTGDCWRQCGAKGTYFHMWWTCPVIHEYWSTIQTLFEEVMSCRIPLTPDLFLLANPPVDLSQRERKLLIKLLGAARRAVAEGWIKMEAPSTGRVLSLIRDSFLMEKLTAIVHHTMDSFSKTWAPWLSYDPTCTI</sequence>
<dbReference type="OrthoDB" id="9909359at2759"/>
<organism evidence="2 3">
    <name type="scientific">Leptobrachium leishanense</name>
    <name type="common">Leishan spiny toad</name>
    <dbReference type="NCBI Taxonomy" id="445787"/>
    <lineage>
        <taxon>Eukaryota</taxon>
        <taxon>Metazoa</taxon>
        <taxon>Chordata</taxon>
        <taxon>Craniata</taxon>
        <taxon>Vertebrata</taxon>
        <taxon>Euteleostomi</taxon>
        <taxon>Amphibia</taxon>
        <taxon>Batrachia</taxon>
        <taxon>Anura</taxon>
        <taxon>Pelobatoidea</taxon>
        <taxon>Megophryidae</taxon>
        <taxon>Leptobrachium</taxon>
    </lineage>
</organism>
<dbReference type="PANTHER" id="PTHR31635">
    <property type="entry name" value="REVERSE TRANSCRIPTASE DOMAIN-CONTAINING PROTEIN-RELATED"/>
    <property type="match status" value="1"/>
</dbReference>
<protein>
    <recommendedName>
        <fullName evidence="1">Reverse transcriptase domain-containing protein</fullName>
    </recommendedName>
</protein>
<evidence type="ECO:0000259" key="1">
    <source>
        <dbReference type="PROSITE" id="PS50878"/>
    </source>
</evidence>
<dbReference type="Proteomes" id="UP000694569">
    <property type="component" value="Unplaced"/>
</dbReference>
<reference evidence="2" key="1">
    <citation type="submission" date="2025-08" db="UniProtKB">
        <authorList>
            <consortium name="Ensembl"/>
        </authorList>
    </citation>
    <scope>IDENTIFICATION</scope>
</reference>
<accession>A0A8C5M0C7</accession>
<dbReference type="InterPro" id="IPR000477">
    <property type="entry name" value="RT_dom"/>
</dbReference>
<feature type="domain" description="Reverse transcriptase" evidence="1">
    <location>
        <begin position="147"/>
        <end position="421"/>
    </location>
</feature>
<name>A0A8C5M0C7_9ANUR</name>
<dbReference type="GeneTree" id="ENSGT00940000163630"/>